<name>A0A3N7FEC0_POPTR</name>
<dbReference type="EMBL" id="CM009297">
    <property type="protein sequence ID" value="RQO94626.1"/>
    <property type="molecule type" value="Genomic_DNA"/>
</dbReference>
<accession>A0A3N7FEC0</accession>
<evidence type="ECO:0000313" key="1">
    <source>
        <dbReference type="EMBL" id="RQO94626.1"/>
    </source>
</evidence>
<dbReference type="Proteomes" id="UP000006729">
    <property type="component" value="Chromosome 8"/>
</dbReference>
<dbReference type="InParanoid" id="A0A3N7FEC0"/>
<keyword evidence="2" id="KW-1185">Reference proteome</keyword>
<proteinExistence type="predicted"/>
<dbReference type="AlphaFoldDB" id="A0A3N7FEC0"/>
<organism evidence="1 2">
    <name type="scientific">Populus trichocarpa</name>
    <name type="common">Western balsam poplar</name>
    <name type="synonym">Populus balsamifera subsp. trichocarpa</name>
    <dbReference type="NCBI Taxonomy" id="3694"/>
    <lineage>
        <taxon>Eukaryota</taxon>
        <taxon>Viridiplantae</taxon>
        <taxon>Streptophyta</taxon>
        <taxon>Embryophyta</taxon>
        <taxon>Tracheophyta</taxon>
        <taxon>Spermatophyta</taxon>
        <taxon>Magnoliopsida</taxon>
        <taxon>eudicotyledons</taxon>
        <taxon>Gunneridae</taxon>
        <taxon>Pentapetalae</taxon>
        <taxon>rosids</taxon>
        <taxon>fabids</taxon>
        <taxon>Malpighiales</taxon>
        <taxon>Salicaceae</taxon>
        <taxon>Saliceae</taxon>
        <taxon>Populus</taxon>
    </lineage>
</organism>
<evidence type="ECO:0000313" key="2">
    <source>
        <dbReference type="Proteomes" id="UP000006729"/>
    </source>
</evidence>
<protein>
    <submittedName>
        <fullName evidence="1">Uncharacterized protein</fullName>
    </submittedName>
</protein>
<reference evidence="1 2" key="1">
    <citation type="journal article" date="2006" name="Science">
        <title>The genome of black cottonwood, Populus trichocarpa (Torr. &amp; Gray).</title>
        <authorList>
            <person name="Tuskan G.A."/>
            <person name="Difazio S."/>
            <person name="Jansson S."/>
            <person name="Bohlmann J."/>
            <person name="Grigoriev I."/>
            <person name="Hellsten U."/>
            <person name="Putnam N."/>
            <person name="Ralph S."/>
            <person name="Rombauts S."/>
            <person name="Salamov A."/>
            <person name="Schein J."/>
            <person name="Sterck L."/>
            <person name="Aerts A."/>
            <person name="Bhalerao R.R."/>
            <person name="Bhalerao R.P."/>
            <person name="Blaudez D."/>
            <person name="Boerjan W."/>
            <person name="Brun A."/>
            <person name="Brunner A."/>
            <person name="Busov V."/>
            <person name="Campbell M."/>
            <person name="Carlson J."/>
            <person name="Chalot M."/>
            <person name="Chapman J."/>
            <person name="Chen G.L."/>
            <person name="Cooper D."/>
            <person name="Coutinho P.M."/>
            <person name="Couturier J."/>
            <person name="Covert S."/>
            <person name="Cronk Q."/>
            <person name="Cunningham R."/>
            <person name="Davis J."/>
            <person name="Degroeve S."/>
            <person name="Dejardin A."/>
            <person name="Depamphilis C."/>
            <person name="Detter J."/>
            <person name="Dirks B."/>
            <person name="Dubchak I."/>
            <person name="Duplessis S."/>
            <person name="Ehlting J."/>
            <person name="Ellis B."/>
            <person name="Gendler K."/>
            <person name="Goodstein D."/>
            <person name="Gribskov M."/>
            <person name="Grimwood J."/>
            <person name="Groover A."/>
            <person name="Gunter L."/>
            <person name="Hamberger B."/>
            <person name="Heinze B."/>
            <person name="Helariutta Y."/>
            <person name="Henrissat B."/>
            <person name="Holligan D."/>
            <person name="Holt R."/>
            <person name="Huang W."/>
            <person name="Islam-Faridi N."/>
            <person name="Jones S."/>
            <person name="Jones-Rhoades M."/>
            <person name="Jorgensen R."/>
            <person name="Joshi C."/>
            <person name="Kangasjarvi J."/>
            <person name="Karlsson J."/>
            <person name="Kelleher C."/>
            <person name="Kirkpatrick R."/>
            <person name="Kirst M."/>
            <person name="Kohler A."/>
            <person name="Kalluri U."/>
            <person name="Larimer F."/>
            <person name="Leebens-Mack J."/>
            <person name="Leple J.C."/>
            <person name="Locascio P."/>
            <person name="Lou Y."/>
            <person name="Lucas S."/>
            <person name="Martin F."/>
            <person name="Montanini B."/>
            <person name="Napoli C."/>
            <person name="Nelson D.R."/>
            <person name="Nelson C."/>
            <person name="Nieminen K."/>
            <person name="Nilsson O."/>
            <person name="Pereda V."/>
            <person name="Peter G."/>
            <person name="Philippe R."/>
            <person name="Pilate G."/>
            <person name="Poliakov A."/>
            <person name="Razumovskaya J."/>
            <person name="Richardson P."/>
            <person name="Rinaldi C."/>
            <person name="Ritland K."/>
            <person name="Rouze P."/>
            <person name="Ryaboy D."/>
            <person name="Schmutz J."/>
            <person name="Schrader J."/>
            <person name="Segerman B."/>
            <person name="Shin H."/>
            <person name="Siddiqui A."/>
            <person name="Sterky F."/>
            <person name="Terry A."/>
            <person name="Tsai C.J."/>
            <person name="Uberbacher E."/>
            <person name="Unneberg P."/>
            <person name="Vahala J."/>
            <person name="Wall K."/>
            <person name="Wessler S."/>
            <person name="Yang G."/>
            <person name="Yin T."/>
            <person name="Douglas C."/>
            <person name="Marra M."/>
            <person name="Sandberg G."/>
            <person name="Van de Peer Y."/>
            <person name="Rokhsar D."/>
        </authorList>
    </citation>
    <scope>NUCLEOTIDE SEQUENCE [LARGE SCALE GENOMIC DNA]</scope>
    <source>
        <strain evidence="2">cv. Nisqually</strain>
    </source>
</reference>
<sequence length="35" mass="4226">MNISRNLPASRLFFEDNKKADQERTQCCFYRVTQD</sequence>
<gene>
    <name evidence="1" type="ORF">POPTR_008G134766</name>
</gene>